<dbReference type="GO" id="GO:0097367">
    <property type="term" value="F:carbohydrate derivative binding"/>
    <property type="evidence" value="ECO:0007669"/>
    <property type="project" value="InterPro"/>
</dbReference>
<comment type="caution">
    <text evidence="2">The sequence shown here is derived from an EMBL/GenBank/DDBJ whole genome shotgun (WGS) entry which is preliminary data.</text>
</comment>
<evidence type="ECO:0000313" key="3">
    <source>
        <dbReference type="Proteomes" id="UP000051451"/>
    </source>
</evidence>
<dbReference type="PANTHER" id="PTHR30390:SF7">
    <property type="entry name" value="PHOSPHOHEPTOSE ISOMERASE"/>
    <property type="match status" value="1"/>
</dbReference>
<dbReference type="OrthoDB" id="9805185at2"/>
<dbReference type="InterPro" id="IPR035472">
    <property type="entry name" value="RpiR-like_SIS"/>
</dbReference>
<dbReference type="Proteomes" id="UP000051451">
    <property type="component" value="Unassembled WGS sequence"/>
</dbReference>
<dbReference type="GO" id="GO:1901135">
    <property type="term" value="P:carbohydrate derivative metabolic process"/>
    <property type="evidence" value="ECO:0007669"/>
    <property type="project" value="InterPro"/>
</dbReference>
<sequence length="245" mass="27241">MYQYFDEITKKLKAVEKDEKDNIFNAAVLLAKTLENQSSTYIFGASHAGILTQEAFYRAGGLITMNPIFGTEIMLNNRPVTLTSKMERLEGYGTDLASTIDFQKNDLLFLHSVSGRNPVTIEMALVARNAGVKIIAITNLKYSKRITSRHSSGKKLYQLADIVIDNHGEIGDAMCKISGYQQKIAPSSTITGSGILNCIVVEACRLLANDGIDELPIFYSANMDGGDELNKKLFYKYEKLIHYSF</sequence>
<dbReference type="PROSITE" id="PS51464">
    <property type="entry name" value="SIS"/>
    <property type="match status" value="1"/>
</dbReference>
<evidence type="ECO:0000313" key="2">
    <source>
        <dbReference type="EMBL" id="KRM03975.1"/>
    </source>
</evidence>
<dbReference type="InterPro" id="IPR046348">
    <property type="entry name" value="SIS_dom_sf"/>
</dbReference>
<dbReference type="SUPFAM" id="SSF53697">
    <property type="entry name" value="SIS domain"/>
    <property type="match status" value="1"/>
</dbReference>
<reference evidence="2 3" key="1">
    <citation type="journal article" date="2015" name="Genome Announc.">
        <title>Expanding the biotechnology potential of lactobacilli through comparative genomics of 213 strains and associated genera.</title>
        <authorList>
            <person name="Sun Z."/>
            <person name="Harris H.M."/>
            <person name="McCann A."/>
            <person name="Guo C."/>
            <person name="Argimon S."/>
            <person name="Zhang W."/>
            <person name="Yang X."/>
            <person name="Jeffery I.B."/>
            <person name="Cooney J.C."/>
            <person name="Kagawa T.F."/>
            <person name="Liu W."/>
            <person name="Song Y."/>
            <person name="Salvetti E."/>
            <person name="Wrobel A."/>
            <person name="Rasinkangas P."/>
            <person name="Parkhill J."/>
            <person name="Rea M.C."/>
            <person name="O'Sullivan O."/>
            <person name="Ritari J."/>
            <person name="Douillard F.P."/>
            <person name="Paul Ross R."/>
            <person name="Yang R."/>
            <person name="Briner A.E."/>
            <person name="Felis G.E."/>
            <person name="de Vos W.M."/>
            <person name="Barrangou R."/>
            <person name="Klaenhammer T.R."/>
            <person name="Caufield P.W."/>
            <person name="Cui Y."/>
            <person name="Zhang H."/>
            <person name="O'Toole P.W."/>
        </authorList>
    </citation>
    <scope>NUCLEOTIDE SEQUENCE [LARGE SCALE GENOMIC DNA]</scope>
    <source>
        <strain evidence="2 3">DSM 18630</strain>
    </source>
</reference>
<dbReference type="CDD" id="cd05013">
    <property type="entry name" value="SIS_RpiR"/>
    <property type="match status" value="1"/>
</dbReference>
<keyword evidence="2" id="KW-0413">Isomerase</keyword>
<protein>
    <submittedName>
        <fullName evidence="2">Sugar isomerase (Sis)</fullName>
    </submittedName>
</protein>
<organism evidence="2 3">
    <name type="scientific">Liquorilactobacillus ghanensis DSM 18630</name>
    <dbReference type="NCBI Taxonomy" id="1423750"/>
    <lineage>
        <taxon>Bacteria</taxon>
        <taxon>Bacillati</taxon>
        <taxon>Bacillota</taxon>
        <taxon>Bacilli</taxon>
        <taxon>Lactobacillales</taxon>
        <taxon>Lactobacillaceae</taxon>
        <taxon>Liquorilactobacillus</taxon>
    </lineage>
</organism>
<dbReference type="GO" id="GO:0016853">
    <property type="term" value="F:isomerase activity"/>
    <property type="evidence" value="ECO:0007669"/>
    <property type="project" value="UniProtKB-KW"/>
</dbReference>
<dbReference type="Pfam" id="PF13580">
    <property type="entry name" value="SIS_2"/>
    <property type="match status" value="1"/>
</dbReference>
<gene>
    <name evidence="2" type="ORF">FC89_GL002377</name>
</gene>
<feature type="domain" description="SIS" evidence="1">
    <location>
        <begin position="30"/>
        <end position="209"/>
    </location>
</feature>
<dbReference type="STRING" id="1423750.FC89_GL002377"/>
<dbReference type="RefSeq" id="WP_057872719.1">
    <property type="nucleotide sequence ID" value="NZ_AZGB01000030.1"/>
</dbReference>
<accession>A0A0R1VEW3</accession>
<dbReference type="GeneID" id="98320029"/>
<dbReference type="EMBL" id="AZGB01000030">
    <property type="protein sequence ID" value="KRM03975.1"/>
    <property type="molecule type" value="Genomic_DNA"/>
</dbReference>
<name>A0A0R1VEW3_9LACO</name>
<proteinExistence type="predicted"/>
<dbReference type="InterPro" id="IPR050099">
    <property type="entry name" value="SIS_GmhA/DiaA_subfam"/>
</dbReference>
<dbReference type="PANTHER" id="PTHR30390">
    <property type="entry name" value="SEDOHEPTULOSE 7-PHOSPHATE ISOMERASE / DNAA INITIATOR-ASSOCIATING FACTOR FOR REPLICATION INITIATION"/>
    <property type="match status" value="1"/>
</dbReference>
<dbReference type="AlphaFoldDB" id="A0A0R1VEW3"/>
<dbReference type="InterPro" id="IPR001347">
    <property type="entry name" value="SIS_dom"/>
</dbReference>
<keyword evidence="3" id="KW-1185">Reference proteome</keyword>
<evidence type="ECO:0000259" key="1">
    <source>
        <dbReference type="PROSITE" id="PS51464"/>
    </source>
</evidence>
<dbReference type="NCBIfam" id="NF002805">
    <property type="entry name" value="PRK02947.1"/>
    <property type="match status" value="1"/>
</dbReference>
<dbReference type="PATRIC" id="fig|1423750.3.peg.2420"/>
<dbReference type="Gene3D" id="3.40.50.10490">
    <property type="entry name" value="Glucose-6-phosphate isomerase like protein, domain 1"/>
    <property type="match status" value="1"/>
</dbReference>